<accession>I8RAD9</accession>
<dbReference type="SMART" id="SM00382">
    <property type="entry name" value="AAA"/>
    <property type="match status" value="1"/>
</dbReference>
<dbReference type="FunFam" id="3.40.50.2300:FF:000018">
    <property type="entry name" value="DNA-binding transcriptional regulator NtrC"/>
    <property type="match status" value="1"/>
</dbReference>
<dbReference type="Gene3D" id="1.10.10.60">
    <property type="entry name" value="Homeodomain-like"/>
    <property type="match status" value="1"/>
</dbReference>
<feature type="domain" description="Response regulatory" evidence="12">
    <location>
        <begin position="7"/>
        <end position="121"/>
    </location>
</feature>
<dbReference type="PROSITE" id="PS50045">
    <property type="entry name" value="SIGMA54_INTERACT_4"/>
    <property type="match status" value="1"/>
</dbReference>
<dbReference type="Gene3D" id="3.40.50.300">
    <property type="entry name" value="P-loop containing nucleotide triphosphate hydrolases"/>
    <property type="match status" value="1"/>
</dbReference>
<evidence type="ECO:0000259" key="11">
    <source>
        <dbReference type="PROSITE" id="PS50045"/>
    </source>
</evidence>
<dbReference type="PROSITE" id="PS50110">
    <property type="entry name" value="RESPONSE_REGULATORY"/>
    <property type="match status" value="1"/>
</dbReference>
<dbReference type="SUPFAM" id="SSF46689">
    <property type="entry name" value="Homeodomain-like"/>
    <property type="match status" value="1"/>
</dbReference>
<dbReference type="FunFam" id="1.10.8.60:FF:000014">
    <property type="entry name" value="DNA-binding transcriptional regulator NtrC"/>
    <property type="match status" value="1"/>
</dbReference>
<keyword evidence="8" id="KW-0010">Activator</keyword>
<dbReference type="SUPFAM" id="SSF52172">
    <property type="entry name" value="CheY-like"/>
    <property type="match status" value="1"/>
</dbReference>
<dbReference type="GO" id="GO:0043565">
    <property type="term" value="F:sequence-specific DNA binding"/>
    <property type="evidence" value="ECO:0007669"/>
    <property type="project" value="InterPro"/>
</dbReference>
<dbReference type="OrthoDB" id="9803970at2"/>
<dbReference type="InterPro" id="IPR025662">
    <property type="entry name" value="Sigma_54_int_dom_ATP-bd_1"/>
</dbReference>
<dbReference type="GO" id="GO:0005524">
    <property type="term" value="F:ATP binding"/>
    <property type="evidence" value="ECO:0007669"/>
    <property type="project" value="UniProtKB-KW"/>
</dbReference>
<feature type="modified residue" description="4-aspartylphosphate" evidence="10">
    <location>
        <position position="56"/>
    </location>
</feature>
<proteinExistence type="predicted"/>
<dbReference type="RefSeq" id="WP_007938688.1">
    <property type="nucleotide sequence ID" value="NZ_AKVJ01000076.1"/>
</dbReference>
<dbReference type="Pfam" id="PF25601">
    <property type="entry name" value="AAA_lid_14"/>
    <property type="match status" value="1"/>
</dbReference>
<dbReference type="CDD" id="cd00009">
    <property type="entry name" value="AAA"/>
    <property type="match status" value="1"/>
</dbReference>
<dbReference type="SMART" id="SM00448">
    <property type="entry name" value="REC"/>
    <property type="match status" value="1"/>
</dbReference>
<sequence>MMKHNYTILVVDDEESVRKLLTAVLKREGYHVESAVDGQDAIEKCATVKPHAILMDIRMPVMDGITAFKEMKKVHRGVTVILMTAFAAVETAIEAIKLGAFDYLIKPFDIDEVTLLVNRAIQIQRMEKEITVLHRELNDSYRLDKILTNSPKVEELYRIIDRVAQSNASVLITGESGTGKELIANTIHYNSHRRKGPFIKINCSALPEGLLESELFGHEKGAFTGAMMRRAGRFEQADKGTLFLDEIGEISTKLQVKLLRVLQEREFERVGGNETIKIDIRVIAATNQNLEKMVKEGRFRQDLYYRMNVVCLNSVPLRERKEDIRLLADHFLHKFSYENDRGILRFDDGAMAALEKYDWPGNVRELANVAERAVIMSTGSVIFIEDLPLVLRDKSVIAQNEIEKDRYTGHTLKEMIKEEECKLIKQALLRNQGNKMKTAKELGISRRALIYKTQEYEIE</sequence>
<dbReference type="AlphaFoldDB" id="I8RAD9"/>
<keyword evidence="14" id="KW-1185">Reference proteome</keyword>
<keyword evidence="9" id="KW-0804">Transcription</keyword>
<dbReference type="Pfam" id="PF00072">
    <property type="entry name" value="Response_reg"/>
    <property type="match status" value="1"/>
</dbReference>
<evidence type="ECO:0000256" key="6">
    <source>
        <dbReference type="ARBA" id="ARBA00023015"/>
    </source>
</evidence>
<dbReference type="GO" id="GO:0000160">
    <property type="term" value="P:phosphorelay signal transduction system"/>
    <property type="evidence" value="ECO:0007669"/>
    <property type="project" value="InterPro"/>
</dbReference>
<dbReference type="Proteomes" id="UP000004324">
    <property type="component" value="Unassembled WGS sequence"/>
</dbReference>
<dbReference type="FunFam" id="3.40.50.300:FF:000006">
    <property type="entry name" value="DNA-binding transcriptional regulator NtrC"/>
    <property type="match status" value="1"/>
</dbReference>
<keyword evidence="5" id="KW-0067">ATP-binding</keyword>
<dbReference type="InterPro" id="IPR025944">
    <property type="entry name" value="Sigma_54_int_dom_CS"/>
</dbReference>
<evidence type="ECO:0000313" key="13">
    <source>
        <dbReference type="EMBL" id="EIW15843.1"/>
    </source>
</evidence>
<dbReference type="InterPro" id="IPR058031">
    <property type="entry name" value="AAA_lid_NorR"/>
</dbReference>
<evidence type="ECO:0000259" key="12">
    <source>
        <dbReference type="PROSITE" id="PS50110"/>
    </source>
</evidence>
<evidence type="ECO:0000256" key="10">
    <source>
        <dbReference type="PROSITE-ProRule" id="PRU00169"/>
    </source>
</evidence>
<dbReference type="InterPro" id="IPR001789">
    <property type="entry name" value="Sig_transdc_resp-reg_receiver"/>
</dbReference>
<keyword evidence="2" id="KW-0963">Cytoplasm</keyword>
<comment type="caution">
    <text evidence="13">The sequence shown here is derived from an EMBL/GenBank/DDBJ whole genome shotgun (WGS) entry which is preliminary data.</text>
</comment>
<evidence type="ECO:0000256" key="7">
    <source>
        <dbReference type="ARBA" id="ARBA00023125"/>
    </source>
</evidence>
<dbReference type="GO" id="GO:0006355">
    <property type="term" value="P:regulation of DNA-templated transcription"/>
    <property type="evidence" value="ECO:0007669"/>
    <property type="project" value="InterPro"/>
</dbReference>
<organism evidence="13 14">
    <name type="scientific">Pelosinus fermentans B4</name>
    <dbReference type="NCBI Taxonomy" id="1149862"/>
    <lineage>
        <taxon>Bacteria</taxon>
        <taxon>Bacillati</taxon>
        <taxon>Bacillota</taxon>
        <taxon>Negativicutes</taxon>
        <taxon>Selenomonadales</taxon>
        <taxon>Sporomusaceae</taxon>
        <taxon>Pelosinus</taxon>
    </lineage>
</organism>
<comment type="subcellular location">
    <subcellularLocation>
        <location evidence="1">Cytoplasm</location>
    </subcellularLocation>
</comment>
<dbReference type="Pfam" id="PF00158">
    <property type="entry name" value="Sigma54_activat"/>
    <property type="match status" value="1"/>
</dbReference>
<evidence type="ECO:0000256" key="2">
    <source>
        <dbReference type="ARBA" id="ARBA00022490"/>
    </source>
</evidence>
<evidence type="ECO:0000256" key="8">
    <source>
        <dbReference type="ARBA" id="ARBA00023159"/>
    </source>
</evidence>
<dbReference type="InterPro" id="IPR011006">
    <property type="entry name" value="CheY-like_superfamily"/>
</dbReference>
<feature type="domain" description="Sigma-54 factor interaction" evidence="11">
    <location>
        <begin position="146"/>
        <end position="375"/>
    </location>
</feature>
<dbReference type="InterPro" id="IPR025943">
    <property type="entry name" value="Sigma_54_int_dom_ATP-bd_2"/>
</dbReference>
<keyword evidence="3 10" id="KW-0597">Phosphoprotein</keyword>
<keyword evidence="6" id="KW-0805">Transcription regulation</keyword>
<dbReference type="EMBL" id="AKVJ01000076">
    <property type="protein sequence ID" value="EIW15843.1"/>
    <property type="molecule type" value="Genomic_DNA"/>
</dbReference>
<dbReference type="Gene3D" id="1.10.8.60">
    <property type="match status" value="1"/>
</dbReference>
<dbReference type="InterPro" id="IPR002078">
    <property type="entry name" value="Sigma_54_int"/>
</dbReference>
<dbReference type="InterPro" id="IPR002197">
    <property type="entry name" value="HTH_Fis"/>
</dbReference>
<dbReference type="InterPro" id="IPR027417">
    <property type="entry name" value="P-loop_NTPase"/>
</dbReference>
<evidence type="ECO:0000256" key="9">
    <source>
        <dbReference type="ARBA" id="ARBA00023163"/>
    </source>
</evidence>
<dbReference type="PROSITE" id="PS00675">
    <property type="entry name" value="SIGMA54_INTERACT_1"/>
    <property type="match status" value="1"/>
</dbReference>
<evidence type="ECO:0000256" key="1">
    <source>
        <dbReference type="ARBA" id="ARBA00004496"/>
    </source>
</evidence>
<evidence type="ECO:0000313" key="14">
    <source>
        <dbReference type="Proteomes" id="UP000004324"/>
    </source>
</evidence>
<keyword evidence="4" id="KW-0547">Nucleotide-binding</keyword>
<dbReference type="GO" id="GO:0005737">
    <property type="term" value="C:cytoplasm"/>
    <property type="evidence" value="ECO:0007669"/>
    <property type="project" value="UniProtKB-SubCell"/>
</dbReference>
<protein>
    <submittedName>
        <fullName evidence="13">Sigma-54 factor interaction domain-containing protein</fullName>
    </submittedName>
</protein>
<dbReference type="PANTHER" id="PTHR32071">
    <property type="entry name" value="TRANSCRIPTIONAL REGULATORY PROTEIN"/>
    <property type="match status" value="1"/>
</dbReference>
<evidence type="ECO:0000256" key="3">
    <source>
        <dbReference type="ARBA" id="ARBA00022553"/>
    </source>
</evidence>
<dbReference type="Gene3D" id="3.40.50.2300">
    <property type="match status" value="1"/>
</dbReference>
<dbReference type="InterPro" id="IPR003593">
    <property type="entry name" value="AAA+_ATPase"/>
</dbReference>
<dbReference type="PROSITE" id="PS00688">
    <property type="entry name" value="SIGMA54_INTERACT_3"/>
    <property type="match status" value="1"/>
</dbReference>
<keyword evidence="7" id="KW-0238">DNA-binding</keyword>
<evidence type="ECO:0000256" key="5">
    <source>
        <dbReference type="ARBA" id="ARBA00022840"/>
    </source>
</evidence>
<dbReference type="PATRIC" id="fig|1149862.3.peg.4565"/>
<evidence type="ECO:0000256" key="4">
    <source>
        <dbReference type="ARBA" id="ARBA00022741"/>
    </source>
</evidence>
<dbReference type="SUPFAM" id="SSF52540">
    <property type="entry name" value="P-loop containing nucleoside triphosphate hydrolases"/>
    <property type="match status" value="1"/>
</dbReference>
<reference evidence="13 14" key="1">
    <citation type="journal article" date="2012" name="J. Bacteriol.">
        <title>Draft Genome Sequences for Two Metal-Reducing Pelosinus fermentans Strains Isolated from a Cr(VI)-Contaminated Site and for Type Strain R7.</title>
        <authorList>
            <person name="Brown S.D."/>
            <person name="Podar M."/>
            <person name="Klingeman D.M."/>
            <person name="Johnson C.M."/>
            <person name="Yang Z.K."/>
            <person name="Utturkar S.M."/>
            <person name="Land M.L."/>
            <person name="Mosher J.J."/>
            <person name="Hurt R.A.Jr."/>
            <person name="Phelps T.J."/>
            <person name="Palumbo A.V."/>
            <person name="Arkin A.P."/>
            <person name="Hazen T.C."/>
            <person name="Elias D.A."/>
        </authorList>
    </citation>
    <scope>NUCLEOTIDE SEQUENCE [LARGE SCALE GENOMIC DNA]</scope>
    <source>
        <strain evidence="13 14">B4</strain>
    </source>
</reference>
<name>I8RAD9_9FIRM</name>
<gene>
    <name evidence="13" type="ORF">FB4_1532</name>
</gene>
<dbReference type="PANTHER" id="PTHR32071:SF117">
    <property type="entry name" value="PTS-DEPENDENT DIHYDROXYACETONE KINASE OPERON REGULATORY PROTEIN-RELATED"/>
    <property type="match status" value="1"/>
</dbReference>
<dbReference type="PROSITE" id="PS00676">
    <property type="entry name" value="SIGMA54_INTERACT_2"/>
    <property type="match status" value="1"/>
</dbReference>
<dbReference type="InterPro" id="IPR009057">
    <property type="entry name" value="Homeodomain-like_sf"/>
</dbReference>
<dbReference type="PRINTS" id="PR01590">
    <property type="entry name" value="HTHFIS"/>
</dbReference>
<dbReference type="Pfam" id="PF02954">
    <property type="entry name" value="HTH_8"/>
    <property type="match status" value="1"/>
</dbReference>